<dbReference type="SUPFAM" id="SSF48371">
    <property type="entry name" value="ARM repeat"/>
    <property type="match status" value="1"/>
</dbReference>
<dbReference type="Proteomes" id="UP001190700">
    <property type="component" value="Unassembled WGS sequence"/>
</dbReference>
<feature type="domain" description="Cilia- and flagella-associated protein 69 ARM repeats" evidence="1">
    <location>
        <begin position="197"/>
        <end position="479"/>
    </location>
</feature>
<protein>
    <recommendedName>
        <fullName evidence="1">Cilia- and flagella-associated protein 69 ARM repeats domain-containing protein</fullName>
    </recommendedName>
</protein>
<dbReference type="PANTHER" id="PTHR14716">
    <property type="entry name" value="CILIA- AND FLAGELLA-ASSOCIATED PROTEIN 69"/>
    <property type="match status" value="1"/>
</dbReference>
<feature type="domain" description="Cilia- and flagella-associated protein 69 ARM repeats" evidence="1">
    <location>
        <begin position="523"/>
        <end position="764"/>
    </location>
</feature>
<dbReference type="Gene3D" id="1.25.10.10">
    <property type="entry name" value="Leucine-rich Repeat Variant"/>
    <property type="match status" value="2"/>
</dbReference>
<dbReference type="PANTHER" id="PTHR14716:SF0">
    <property type="entry name" value="CILIA- AND FLAGELLA-ASSOCIATED PROTEIN 69"/>
    <property type="match status" value="1"/>
</dbReference>
<dbReference type="InterPro" id="IPR048733">
    <property type="entry name" value="CFA69_ARM_dom"/>
</dbReference>
<dbReference type="InterPro" id="IPR011989">
    <property type="entry name" value="ARM-like"/>
</dbReference>
<dbReference type="AlphaFoldDB" id="A0AAE0BQ50"/>
<dbReference type="EMBL" id="LGRX02033802">
    <property type="protein sequence ID" value="KAK3239855.1"/>
    <property type="molecule type" value="Genomic_DNA"/>
</dbReference>
<comment type="caution">
    <text evidence="2">The sequence shown here is derived from an EMBL/GenBank/DDBJ whole genome shotgun (WGS) entry which is preliminary data.</text>
</comment>
<evidence type="ECO:0000259" key="1">
    <source>
        <dbReference type="Pfam" id="PF21049"/>
    </source>
</evidence>
<reference evidence="2 3" key="1">
    <citation type="journal article" date="2015" name="Genome Biol. Evol.">
        <title>Comparative Genomics of a Bacterivorous Green Alga Reveals Evolutionary Causalities and Consequences of Phago-Mixotrophic Mode of Nutrition.</title>
        <authorList>
            <person name="Burns J.A."/>
            <person name="Paasch A."/>
            <person name="Narechania A."/>
            <person name="Kim E."/>
        </authorList>
    </citation>
    <scope>NUCLEOTIDE SEQUENCE [LARGE SCALE GENOMIC DNA]</scope>
    <source>
        <strain evidence="2 3">PLY_AMNH</strain>
    </source>
</reference>
<dbReference type="Pfam" id="PF21049">
    <property type="entry name" value="CFA69_ARM_rpt"/>
    <property type="match status" value="3"/>
</dbReference>
<name>A0AAE0BQ50_9CHLO</name>
<evidence type="ECO:0000313" key="3">
    <source>
        <dbReference type="Proteomes" id="UP001190700"/>
    </source>
</evidence>
<accession>A0AAE0BQ50</accession>
<evidence type="ECO:0000313" key="2">
    <source>
        <dbReference type="EMBL" id="KAK3239855.1"/>
    </source>
</evidence>
<gene>
    <name evidence="2" type="ORF">CYMTET_50251</name>
</gene>
<organism evidence="2 3">
    <name type="scientific">Cymbomonas tetramitiformis</name>
    <dbReference type="NCBI Taxonomy" id="36881"/>
    <lineage>
        <taxon>Eukaryota</taxon>
        <taxon>Viridiplantae</taxon>
        <taxon>Chlorophyta</taxon>
        <taxon>Pyramimonadophyceae</taxon>
        <taxon>Pyramimonadales</taxon>
        <taxon>Pyramimonadaceae</taxon>
        <taxon>Cymbomonas</taxon>
    </lineage>
</organism>
<keyword evidence="3" id="KW-1185">Reference proteome</keyword>
<proteinExistence type="predicted"/>
<dbReference type="InterPro" id="IPR016024">
    <property type="entry name" value="ARM-type_fold"/>
</dbReference>
<sequence>MSVSGSRLSLSREGRPTTPNVEINYEKLIALFTGAHSSELFDRHIGVVDRVCRVNSGGFAIRDLPYIEKILSFLLEKNIEGKADVFGDSLCKLLRTLSLPFVRRTATDEFKMFNNISSVVVNVSKVFNPNVPHAAQIAAAEMLACFASAHGQRPSVVDVLETEPVKWADGHPSPVPPGTAGSESTNMILDGPSPRQYHTNQRLLERSGAVANTVVNGFTPAMRGDNAELRLAIARALLTFSYNAENAVQIVDAGALDSLALALELDFKDPLVFVVVELMWNLFERRHAIDTMLQQDSTIRTICGVLTGVFKELMMQGYRIADKELRNEVCLLATMLAQEGSIAFILQQTGFLRMALAASTSPEFPSKDYELKPFCQTKESEDLELRRLVWGLVCRLCVHPVCLEDAVQGGFLDVLLMYIDVERQSSPHITKYARSQIHELQLQVFAILFEIVPGCPTAYSQRNGNEIVLNFIRSCPQGELTEAAVRHLLNSAGVKEFSTELGEAGGISLALELFCDEENPECVKQDAIAVLSSLCQEHEDNRQRFRKEGGLNALRSALITLKSVDHTLPSAFGVAVMEALWYCVVTNRRNLARFLAADGLDAVIDLLEACNPHLYPVILSCLADILENPKSHLFVHEWKSTLNPSINAAQLLLGIWRLEENARHMCDKSGIIANPTRPMTGSGERTEWIPNLGTAYTFQSPEKRNLMEKLKQVVTGDCIMAKIYSVFQNLGFKTLDYLSMKDKATLTTIEKFIKFKQGEVWLDIEEDFKKEGMRPTAPDRDRLASGIEKSESLANSLAATQEALFKSYYQSLETDNMVFYHNMSEMHKQEAESKVYKRNLSTLTMKERLEAKLKKEQMLKNSFKPALMVE</sequence>
<dbReference type="InterPro" id="IPR048732">
    <property type="entry name" value="CFA69"/>
</dbReference>
<feature type="domain" description="Cilia- and flagella-associated protein 69 ARM repeats" evidence="1">
    <location>
        <begin position="24"/>
        <end position="136"/>
    </location>
</feature>